<organism evidence="2 3">
    <name type="scientific">Venturia effusa</name>
    <dbReference type="NCBI Taxonomy" id="50376"/>
    <lineage>
        <taxon>Eukaryota</taxon>
        <taxon>Fungi</taxon>
        <taxon>Dikarya</taxon>
        <taxon>Ascomycota</taxon>
        <taxon>Pezizomycotina</taxon>
        <taxon>Dothideomycetes</taxon>
        <taxon>Pleosporomycetidae</taxon>
        <taxon>Venturiales</taxon>
        <taxon>Venturiaceae</taxon>
        <taxon>Venturia</taxon>
    </lineage>
</organism>
<reference evidence="2 3" key="1">
    <citation type="submission" date="2019-07" db="EMBL/GenBank/DDBJ databases">
        <title>Finished genome of Venturia effusa.</title>
        <authorList>
            <person name="Young C.A."/>
            <person name="Cox M.P."/>
            <person name="Ganley A.R.D."/>
            <person name="David W.J."/>
        </authorList>
    </citation>
    <scope>NUCLEOTIDE SEQUENCE [LARGE SCALE GENOMIC DNA]</scope>
    <source>
        <strain evidence="3">albino</strain>
    </source>
</reference>
<name>A0A517L646_9PEZI</name>
<keyword evidence="3" id="KW-1185">Reference proteome</keyword>
<feature type="compositionally biased region" description="Basic residues" evidence="1">
    <location>
        <begin position="1"/>
        <end position="11"/>
    </location>
</feature>
<gene>
    <name evidence="2" type="ORF">FKW77_009271</name>
</gene>
<sequence>MNHYGFRKRQRKISDSNAAPVPKRLKKEPLSETSAIMPPPLPLPEPRHDSLHPEPEGNFVNPNSRPYPVVIRLPTRRYPGKGAKGCGIPLLLQQYEEKNRASPPRRISKKEAGKVSRRLQFMTKERKKQETRYRNKVSRILASPLVGGRAKEALMRQPNITDSPLDEFEFLESMATSDEEEEEEEEDIGPFIVKAFKKLHVTLQKAIIDGIEDDMHGQQRWRYPPMVEGEERYYAAKTILNVDFMYIDDIDNEINIAMMWDGISPPDEEEVQAAERFLILKGLSKRLLSAWLGDEVYVGKDMYC</sequence>
<dbReference type="Proteomes" id="UP000316270">
    <property type="component" value="Chromosome 5"/>
</dbReference>
<proteinExistence type="predicted"/>
<feature type="compositionally biased region" description="Basic and acidic residues" evidence="1">
    <location>
        <begin position="45"/>
        <end position="55"/>
    </location>
</feature>
<dbReference type="AlphaFoldDB" id="A0A517L646"/>
<accession>A0A517L646</accession>
<evidence type="ECO:0000313" key="2">
    <source>
        <dbReference type="EMBL" id="QDS71109.1"/>
    </source>
</evidence>
<evidence type="ECO:0000313" key="3">
    <source>
        <dbReference type="Proteomes" id="UP000316270"/>
    </source>
</evidence>
<protein>
    <submittedName>
        <fullName evidence="2">Uncharacterized protein</fullName>
    </submittedName>
</protein>
<dbReference type="EMBL" id="CP042189">
    <property type="protein sequence ID" value="QDS71109.1"/>
    <property type="molecule type" value="Genomic_DNA"/>
</dbReference>
<feature type="region of interest" description="Disordered" evidence="1">
    <location>
        <begin position="1"/>
        <end position="67"/>
    </location>
</feature>
<evidence type="ECO:0000256" key="1">
    <source>
        <dbReference type="SAM" id="MobiDB-lite"/>
    </source>
</evidence>